<proteinExistence type="predicted"/>
<evidence type="ECO:0000313" key="2">
    <source>
        <dbReference type="Proteomes" id="UP001497497"/>
    </source>
</evidence>
<comment type="caution">
    <text evidence="1">The sequence shown here is derived from an EMBL/GenBank/DDBJ whole genome shotgun (WGS) entry which is preliminary data.</text>
</comment>
<reference evidence="1 2" key="1">
    <citation type="submission" date="2024-04" db="EMBL/GenBank/DDBJ databases">
        <authorList>
            <consortium name="Genoscope - CEA"/>
            <person name="William W."/>
        </authorList>
    </citation>
    <scope>NUCLEOTIDE SEQUENCE [LARGE SCALE GENOMIC DNA]</scope>
</reference>
<accession>A0AAV2HRA2</accession>
<sequence length="135" mass="14814">PVPLTAFLKYQVPCGFSALMKGRQSLGDQGPQDQPSSTSSSQLTAELISSCIAIDLPSSMYTKQVQWRDSLEKIMFTDGKWNFPMTALLMLPASLTKEDLIVCSQQRLTEKFKLHPLCCFRADVNTVASVGPSAP</sequence>
<dbReference type="AlphaFoldDB" id="A0AAV2HRA2"/>
<feature type="non-terminal residue" evidence="1">
    <location>
        <position position="1"/>
    </location>
</feature>
<dbReference type="Proteomes" id="UP001497497">
    <property type="component" value="Unassembled WGS sequence"/>
</dbReference>
<dbReference type="EMBL" id="CAXITT010000220">
    <property type="protein sequence ID" value="CAL1536070.1"/>
    <property type="molecule type" value="Genomic_DNA"/>
</dbReference>
<feature type="non-terminal residue" evidence="1">
    <location>
        <position position="135"/>
    </location>
</feature>
<organism evidence="1 2">
    <name type="scientific">Lymnaea stagnalis</name>
    <name type="common">Great pond snail</name>
    <name type="synonym">Helix stagnalis</name>
    <dbReference type="NCBI Taxonomy" id="6523"/>
    <lineage>
        <taxon>Eukaryota</taxon>
        <taxon>Metazoa</taxon>
        <taxon>Spiralia</taxon>
        <taxon>Lophotrochozoa</taxon>
        <taxon>Mollusca</taxon>
        <taxon>Gastropoda</taxon>
        <taxon>Heterobranchia</taxon>
        <taxon>Euthyneura</taxon>
        <taxon>Panpulmonata</taxon>
        <taxon>Hygrophila</taxon>
        <taxon>Lymnaeoidea</taxon>
        <taxon>Lymnaeidae</taxon>
        <taxon>Lymnaea</taxon>
    </lineage>
</organism>
<evidence type="ECO:0000313" key="1">
    <source>
        <dbReference type="EMBL" id="CAL1536070.1"/>
    </source>
</evidence>
<name>A0AAV2HRA2_LYMST</name>
<protein>
    <submittedName>
        <fullName evidence="1">Uncharacterized protein</fullName>
    </submittedName>
</protein>
<keyword evidence="2" id="KW-1185">Reference proteome</keyword>
<gene>
    <name evidence="1" type="ORF">GSLYS_00009983001</name>
</gene>